<protein>
    <recommendedName>
        <fullName evidence="4">Secreted protein</fullName>
    </recommendedName>
</protein>
<evidence type="ECO:0008006" key="4">
    <source>
        <dbReference type="Google" id="ProtNLM"/>
    </source>
</evidence>
<name>A0A837CMJ7_9BRAD</name>
<feature type="signal peptide" evidence="1">
    <location>
        <begin position="1"/>
        <end position="24"/>
    </location>
</feature>
<dbReference type="Proteomes" id="UP000024900">
    <property type="component" value="Unassembled WGS sequence"/>
</dbReference>
<organism evidence="2 3">
    <name type="scientific">Bradyrhizobium diazoefficiens SEMIA 5080</name>
    <dbReference type="NCBI Taxonomy" id="754504"/>
    <lineage>
        <taxon>Bacteria</taxon>
        <taxon>Pseudomonadati</taxon>
        <taxon>Pseudomonadota</taxon>
        <taxon>Alphaproteobacteria</taxon>
        <taxon>Hyphomicrobiales</taxon>
        <taxon>Nitrobacteraceae</taxon>
        <taxon>Bradyrhizobium</taxon>
    </lineage>
</organism>
<gene>
    <name evidence="2" type="ORF">BJA5080_06988</name>
</gene>
<accession>A0A837CMJ7</accession>
<dbReference type="EMBL" id="ADOU02000004">
    <property type="protein sequence ID" value="KGJ70372.1"/>
    <property type="molecule type" value="Genomic_DNA"/>
</dbReference>
<sequence>MLIDPNFVLSLLPMPFTTVMTASAMPAAMSPYSIAVAPRSSARKFFKVFFIVAPSLCRWHACSQITCQRRLEDRQHVRWLSLG</sequence>
<evidence type="ECO:0000313" key="2">
    <source>
        <dbReference type="EMBL" id="KGJ70372.1"/>
    </source>
</evidence>
<comment type="caution">
    <text evidence="2">The sequence shown here is derived from an EMBL/GenBank/DDBJ whole genome shotgun (WGS) entry which is preliminary data.</text>
</comment>
<evidence type="ECO:0000256" key="1">
    <source>
        <dbReference type="SAM" id="SignalP"/>
    </source>
</evidence>
<evidence type="ECO:0000313" key="3">
    <source>
        <dbReference type="Proteomes" id="UP000024900"/>
    </source>
</evidence>
<dbReference type="AlphaFoldDB" id="A0A837CMJ7"/>
<feature type="chain" id="PRO_5032436426" description="Secreted protein" evidence="1">
    <location>
        <begin position="25"/>
        <end position="83"/>
    </location>
</feature>
<proteinExistence type="predicted"/>
<keyword evidence="1" id="KW-0732">Signal</keyword>
<reference evidence="2 3" key="1">
    <citation type="journal article" date="2014" name="BMC Genomics">
        <title>Comparative genomics of Bradyrhizobium japonicum CPAC 15 and Bradyrhizobium diazoefficiens CPAC 7: elite model strains for understanding symbiotic performance with soybean.</title>
        <authorList>
            <person name="Siqueira A.F."/>
            <person name="Ormeno-Orrillo E."/>
            <person name="Souza R.C."/>
            <person name="Rodrigues E.P."/>
            <person name="Almeida L.G."/>
            <person name="Barcellos F.G."/>
            <person name="Batista J.S."/>
            <person name="Nakatami A.S."/>
            <person name="Martinez-Romero E."/>
            <person name="Vasconcelos A.T."/>
            <person name="Hungria M."/>
        </authorList>
    </citation>
    <scope>NUCLEOTIDE SEQUENCE [LARGE SCALE GENOMIC DNA]</scope>
    <source>
        <strain evidence="2 3">SEMIA 5080</strain>
    </source>
</reference>